<dbReference type="PANTHER" id="PTHR19932">
    <property type="entry name" value="WD REPEAT AND HMG-BOX DNA BINDING PROTEIN"/>
    <property type="match status" value="1"/>
</dbReference>
<dbReference type="InterPro" id="IPR048591">
    <property type="entry name" value="WDHD1/CFT4_hel"/>
</dbReference>
<name>A0AAN8Q0I5_PATCE</name>
<evidence type="ECO:0000256" key="1">
    <source>
        <dbReference type="ARBA" id="ARBA00004123"/>
    </source>
</evidence>
<dbReference type="EMBL" id="JAZGQO010000007">
    <property type="protein sequence ID" value="KAK6183116.1"/>
    <property type="molecule type" value="Genomic_DNA"/>
</dbReference>
<dbReference type="PROSITE" id="PS50082">
    <property type="entry name" value="WD_REPEATS_2"/>
    <property type="match status" value="2"/>
</dbReference>
<accession>A0AAN8Q0I5</accession>
<dbReference type="SUPFAM" id="SSF47095">
    <property type="entry name" value="HMG-box"/>
    <property type="match status" value="1"/>
</dbReference>
<dbReference type="Proteomes" id="UP001347796">
    <property type="component" value="Unassembled WGS sequence"/>
</dbReference>
<comment type="caution">
    <text evidence="9">The sequence shown here is derived from an EMBL/GenBank/DDBJ whole genome shotgun (WGS) entry which is preliminary data.</text>
</comment>
<protein>
    <recommendedName>
        <fullName evidence="8">HMG box domain-containing protein</fullName>
    </recommendedName>
</protein>
<dbReference type="SUPFAM" id="SSF50993">
    <property type="entry name" value="Peptidase/esterase 'gauge' domain"/>
    <property type="match status" value="1"/>
</dbReference>
<feature type="region of interest" description="Disordered" evidence="7">
    <location>
        <begin position="975"/>
        <end position="1075"/>
    </location>
</feature>
<dbReference type="SMART" id="SM00398">
    <property type="entry name" value="HMG"/>
    <property type="match status" value="1"/>
</dbReference>
<dbReference type="Pfam" id="PF24817">
    <property type="entry name" value="WD40_WDHD1_1st"/>
    <property type="match status" value="1"/>
</dbReference>
<keyword evidence="4 6" id="KW-0539">Nucleus</keyword>
<dbReference type="InterPro" id="IPR001680">
    <property type="entry name" value="WD40_rpt"/>
</dbReference>
<organism evidence="9 10">
    <name type="scientific">Patella caerulea</name>
    <name type="common">Rayed Mediterranean limpet</name>
    <dbReference type="NCBI Taxonomy" id="87958"/>
    <lineage>
        <taxon>Eukaryota</taxon>
        <taxon>Metazoa</taxon>
        <taxon>Spiralia</taxon>
        <taxon>Lophotrochozoa</taxon>
        <taxon>Mollusca</taxon>
        <taxon>Gastropoda</taxon>
        <taxon>Patellogastropoda</taxon>
        <taxon>Patelloidea</taxon>
        <taxon>Patellidae</taxon>
        <taxon>Patella</taxon>
    </lineage>
</organism>
<dbReference type="SUPFAM" id="SSF50978">
    <property type="entry name" value="WD40 repeat-like"/>
    <property type="match status" value="1"/>
</dbReference>
<keyword evidence="3" id="KW-0677">Repeat</keyword>
<dbReference type="InterPro" id="IPR022100">
    <property type="entry name" value="WDHD1/CFT4_beta-prop_2nd"/>
</dbReference>
<evidence type="ECO:0000256" key="7">
    <source>
        <dbReference type="SAM" id="MobiDB-lite"/>
    </source>
</evidence>
<dbReference type="PROSITE" id="PS50118">
    <property type="entry name" value="HMG_BOX_2"/>
    <property type="match status" value="1"/>
</dbReference>
<dbReference type="Pfam" id="PF20946">
    <property type="entry name" value="Ctf4_C"/>
    <property type="match status" value="1"/>
</dbReference>
<evidence type="ECO:0000259" key="8">
    <source>
        <dbReference type="PROSITE" id="PS50118"/>
    </source>
</evidence>
<dbReference type="InterPro" id="IPR009071">
    <property type="entry name" value="HMG_box_dom"/>
</dbReference>
<dbReference type="Gene3D" id="2.130.10.10">
    <property type="entry name" value="YVTN repeat-like/Quinoprotein amine dehydrogenase"/>
    <property type="match status" value="2"/>
</dbReference>
<dbReference type="Pfam" id="PF12341">
    <property type="entry name" value="Mcl1_mid"/>
    <property type="match status" value="1"/>
</dbReference>
<dbReference type="Gene3D" id="1.10.30.10">
    <property type="entry name" value="High mobility group box domain"/>
    <property type="match status" value="1"/>
</dbReference>
<dbReference type="PROSITE" id="PS50294">
    <property type="entry name" value="WD_REPEATS_REGION"/>
    <property type="match status" value="2"/>
</dbReference>
<dbReference type="GO" id="GO:0006261">
    <property type="term" value="P:DNA-templated DNA replication"/>
    <property type="evidence" value="ECO:0007669"/>
    <property type="project" value="InterPro"/>
</dbReference>
<dbReference type="GO" id="GO:0000278">
    <property type="term" value="P:mitotic cell cycle"/>
    <property type="evidence" value="ECO:0007669"/>
    <property type="project" value="TreeGrafter"/>
</dbReference>
<dbReference type="InterPro" id="IPR055339">
    <property type="entry name" value="HMG-box_WDHD1"/>
</dbReference>
<evidence type="ECO:0000313" key="10">
    <source>
        <dbReference type="Proteomes" id="UP001347796"/>
    </source>
</evidence>
<evidence type="ECO:0000256" key="4">
    <source>
        <dbReference type="ARBA" id="ARBA00023242"/>
    </source>
</evidence>
<evidence type="ECO:0000256" key="3">
    <source>
        <dbReference type="ARBA" id="ARBA00022737"/>
    </source>
</evidence>
<evidence type="ECO:0000313" key="9">
    <source>
        <dbReference type="EMBL" id="KAK6183116.1"/>
    </source>
</evidence>
<feature type="region of interest" description="Disordered" evidence="7">
    <location>
        <begin position="843"/>
        <end position="865"/>
    </location>
</feature>
<feature type="compositionally biased region" description="Polar residues" evidence="7">
    <location>
        <begin position="1059"/>
        <end position="1075"/>
    </location>
</feature>
<feature type="DNA-binding region" description="HMG box" evidence="6">
    <location>
        <begin position="961"/>
        <end position="1029"/>
    </location>
</feature>
<feature type="repeat" description="WD" evidence="5">
    <location>
        <begin position="127"/>
        <end position="168"/>
    </location>
</feature>
<feature type="compositionally biased region" description="Acidic residues" evidence="7">
    <location>
        <begin position="979"/>
        <end position="991"/>
    </location>
</feature>
<dbReference type="SMART" id="SM00320">
    <property type="entry name" value="WD40"/>
    <property type="match status" value="5"/>
</dbReference>
<feature type="compositionally biased region" description="Basic and acidic residues" evidence="7">
    <location>
        <begin position="1017"/>
        <end position="1057"/>
    </location>
</feature>
<dbReference type="InterPro" id="IPR036322">
    <property type="entry name" value="WD40_repeat_dom_sf"/>
</dbReference>
<dbReference type="GO" id="GO:0003682">
    <property type="term" value="F:chromatin binding"/>
    <property type="evidence" value="ECO:0007669"/>
    <property type="project" value="TreeGrafter"/>
</dbReference>
<dbReference type="InterPro" id="IPR036910">
    <property type="entry name" value="HMG_box_dom_sf"/>
</dbReference>
<evidence type="ECO:0000256" key="6">
    <source>
        <dbReference type="PROSITE-ProRule" id="PRU00267"/>
    </source>
</evidence>
<dbReference type="InterPro" id="IPR015943">
    <property type="entry name" value="WD40/YVTN_repeat-like_dom_sf"/>
</dbReference>
<keyword evidence="10" id="KW-1185">Reference proteome</keyword>
<dbReference type="CDD" id="cd21993">
    <property type="entry name" value="HMG-box_WDHD1"/>
    <property type="match status" value="1"/>
</dbReference>
<evidence type="ECO:0000256" key="2">
    <source>
        <dbReference type="ARBA" id="ARBA00022574"/>
    </source>
</evidence>
<feature type="compositionally biased region" description="Acidic residues" evidence="7">
    <location>
        <begin position="360"/>
        <end position="369"/>
    </location>
</feature>
<feature type="domain" description="HMG box" evidence="8">
    <location>
        <begin position="961"/>
        <end position="1029"/>
    </location>
</feature>
<comment type="subcellular location">
    <subcellularLocation>
        <location evidence="1">Nucleus</location>
    </subcellularLocation>
</comment>
<evidence type="ECO:0000256" key="5">
    <source>
        <dbReference type="PROSITE-ProRule" id="PRU00221"/>
    </source>
</evidence>
<dbReference type="Pfam" id="PF24815">
    <property type="entry name" value="HMG_WDHD1"/>
    <property type="match status" value="1"/>
</dbReference>
<dbReference type="PANTHER" id="PTHR19932:SF10">
    <property type="entry name" value="WD REPEAT AND HMG-BOX DNA-BINDING PROTEIN 1"/>
    <property type="match status" value="1"/>
</dbReference>
<feature type="repeat" description="WD" evidence="5">
    <location>
        <begin position="5"/>
        <end position="37"/>
    </location>
</feature>
<proteinExistence type="predicted"/>
<sequence length="1075" mass="120570">MKPLRYAHNEGHTDLCFEESGRYMLTCGTDGDVRIWQGIDDDDAISHRVGDKVYSITFKNGRFFTASDSNSIQAHTFPEGLPDGIVTRFTSPVHHMLLNESGTTMVAGSSDFTIKIVDIESSSHKVCRGHEAPVLSLALDPKEEFLASSSCDGSIRIWKMDDQSCIKVLNLLPKTNDVSLSKSLSRITWTKDGEYLLIPVDKDIQIIKRSTWEKTSTLSFPQITQTIAVMSLSPNHKYLAIGCIDGVMCIIDWQKNRFIESHEHEKSLRITALVWNPSDKNQLAFCDIEGQLGVIDEAMSDTAVNQESEKVENKTSFEGVFDDDDDMLIQATVEKQSVLDDEASEDGFTAINKTSKPNTIEDDSDDDDFMKDIKATDKDDDDDASSIVSAVQSVRPLPLADAYKPTPLQKAFQPGSTPVHLSSRFMKWNCVGIIRQYNNDEENSIDVEFHDTSTHHPLHISNNMDYTMADLSSEAVVLASHSYDDTPSKLTCMHFGSWDNAKEWSVSMPDDEDIQAITIGNGWLAVATSTRNVRVFTVAGLQQDTFIIPGPIVSMAAKNNKLILVYHRGMGIPGEQLLGVSLLTVGSRKRTIFNDIPLPISPKTTLTWIGFSEEGTPFSVDSSGILRMLNKGLGFQWSQVANTKDQAKGKSDHYWIVSLHENPQQIRCIPCKGSRYPATLPRPAVAILPYQLPLCEMNTEKSQFEECLLRCKLFSHNLPADSYELEEVLKPSQEALMKLFALAVRSDREQRALEVCKLMSEDHTLQLAIKYASRLRKLQLAERISQLAQDKTDEVEEEEEDNLFNTVNYQADDWSNTNGHVIEEEPMEEEVEDEIVDDNIEEREEADGQDQQPTGLLLNTKPKPKTAATAAAPLIGRSNPFKISTQEKIKQPVKGTQVFDGMNKKIEKPKSTSIMPISTKISKTNQKKIPSQSKLFTAKGEKSKIDVQKTCKIKSTEESSNKKCPNAFELWLEDNKTDLEEEHPDLSEEDFGSMATEQFRSLSKDDRQVWIQKAKSLKADAKNGDENTEQKKRKREDEDADIKPSNKKSQKETDIKKPLSQSTNAKLSNFAFSKD</sequence>
<dbReference type="GO" id="GO:0003677">
    <property type="term" value="F:DNA binding"/>
    <property type="evidence" value="ECO:0007669"/>
    <property type="project" value="UniProtKB-UniRule"/>
</dbReference>
<keyword evidence="6" id="KW-0238">DNA-binding</keyword>
<gene>
    <name evidence="9" type="ORF">SNE40_010655</name>
</gene>
<dbReference type="GO" id="GO:0043596">
    <property type="term" value="C:nuclear replication fork"/>
    <property type="evidence" value="ECO:0007669"/>
    <property type="project" value="TreeGrafter"/>
</dbReference>
<reference evidence="9 10" key="1">
    <citation type="submission" date="2024-01" db="EMBL/GenBank/DDBJ databases">
        <title>The genome of the rayed Mediterranean limpet Patella caerulea (Linnaeus, 1758).</title>
        <authorList>
            <person name="Anh-Thu Weber A."/>
            <person name="Halstead-Nussloch G."/>
        </authorList>
    </citation>
    <scope>NUCLEOTIDE SEQUENCE [LARGE SCALE GENOMIC DNA]</scope>
    <source>
        <strain evidence="9">AATW-2023a</strain>
        <tissue evidence="9">Whole specimen</tissue>
    </source>
</reference>
<feature type="region of interest" description="Disordered" evidence="7">
    <location>
        <begin position="342"/>
        <end position="384"/>
    </location>
</feature>
<keyword evidence="2 5" id="KW-0853">WD repeat</keyword>
<dbReference type="InterPro" id="IPR057646">
    <property type="entry name" value="WD40_WDHD1_1st"/>
</dbReference>
<dbReference type="AlphaFoldDB" id="A0AAN8Q0I5"/>
<dbReference type="GO" id="GO:0006281">
    <property type="term" value="P:DNA repair"/>
    <property type="evidence" value="ECO:0007669"/>
    <property type="project" value="TreeGrafter"/>
</dbReference>